<feature type="region of interest" description="Disordered" evidence="1">
    <location>
        <begin position="338"/>
        <end position="361"/>
    </location>
</feature>
<feature type="compositionally biased region" description="Polar residues" evidence="1">
    <location>
        <begin position="660"/>
        <end position="673"/>
    </location>
</feature>
<feature type="region of interest" description="Disordered" evidence="1">
    <location>
        <begin position="520"/>
        <end position="539"/>
    </location>
</feature>
<feature type="region of interest" description="Disordered" evidence="1">
    <location>
        <begin position="62"/>
        <end position="102"/>
    </location>
</feature>
<dbReference type="GO" id="GO:0030877">
    <property type="term" value="C:beta-catenin destruction complex"/>
    <property type="evidence" value="ECO:0007669"/>
    <property type="project" value="TreeGrafter"/>
</dbReference>
<protein>
    <recommendedName>
        <fullName evidence="4">Adenomatous polyposis coli protein</fullName>
    </recommendedName>
</protein>
<accession>A0AAW2FDK8</accession>
<dbReference type="GO" id="GO:0008017">
    <property type="term" value="F:microtubule binding"/>
    <property type="evidence" value="ECO:0007669"/>
    <property type="project" value="TreeGrafter"/>
</dbReference>
<dbReference type="PANTHER" id="PTHR12607:SF12">
    <property type="entry name" value="APC-LIKE, ISOFORM A-RELATED"/>
    <property type="match status" value="1"/>
</dbReference>
<dbReference type="GO" id="GO:0016055">
    <property type="term" value="P:Wnt signaling pathway"/>
    <property type="evidence" value="ECO:0007669"/>
    <property type="project" value="InterPro"/>
</dbReference>
<dbReference type="InterPro" id="IPR009240">
    <property type="entry name" value="APC_15aa_rpt"/>
</dbReference>
<dbReference type="GO" id="GO:0090090">
    <property type="term" value="P:negative regulation of canonical Wnt signaling pathway"/>
    <property type="evidence" value="ECO:0007669"/>
    <property type="project" value="TreeGrafter"/>
</dbReference>
<dbReference type="GO" id="GO:0016342">
    <property type="term" value="C:catenin complex"/>
    <property type="evidence" value="ECO:0007669"/>
    <property type="project" value="TreeGrafter"/>
</dbReference>
<name>A0AAW2FDK8_9HYME</name>
<dbReference type="GO" id="GO:0005881">
    <property type="term" value="C:cytoplasmic microtubule"/>
    <property type="evidence" value="ECO:0007669"/>
    <property type="project" value="TreeGrafter"/>
</dbReference>
<proteinExistence type="predicted"/>
<organism evidence="2 3">
    <name type="scientific">Cardiocondyla obscurior</name>
    <dbReference type="NCBI Taxonomy" id="286306"/>
    <lineage>
        <taxon>Eukaryota</taxon>
        <taxon>Metazoa</taxon>
        <taxon>Ecdysozoa</taxon>
        <taxon>Arthropoda</taxon>
        <taxon>Hexapoda</taxon>
        <taxon>Insecta</taxon>
        <taxon>Pterygota</taxon>
        <taxon>Neoptera</taxon>
        <taxon>Endopterygota</taxon>
        <taxon>Hymenoptera</taxon>
        <taxon>Apocrita</taxon>
        <taxon>Aculeata</taxon>
        <taxon>Formicoidea</taxon>
        <taxon>Formicidae</taxon>
        <taxon>Myrmicinae</taxon>
        <taxon>Cardiocondyla</taxon>
    </lineage>
</organism>
<evidence type="ECO:0000256" key="1">
    <source>
        <dbReference type="SAM" id="MobiDB-lite"/>
    </source>
</evidence>
<evidence type="ECO:0008006" key="4">
    <source>
        <dbReference type="Google" id="ProtNLM"/>
    </source>
</evidence>
<feature type="region of interest" description="Disordered" evidence="1">
    <location>
        <begin position="31"/>
        <end position="50"/>
    </location>
</feature>
<dbReference type="GO" id="GO:0001708">
    <property type="term" value="P:cell fate specification"/>
    <property type="evidence" value="ECO:0007669"/>
    <property type="project" value="TreeGrafter"/>
</dbReference>
<dbReference type="InterPro" id="IPR009223">
    <property type="entry name" value="APC_rpt"/>
</dbReference>
<evidence type="ECO:0000313" key="3">
    <source>
        <dbReference type="Proteomes" id="UP001430953"/>
    </source>
</evidence>
<dbReference type="InterPro" id="IPR026818">
    <property type="entry name" value="Apc_fam"/>
</dbReference>
<dbReference type="GO" id="GO:0007389">
    <property type="term" value="P:pattern specification process"/>
    <property type="evidence" value="ECO:0007669"/>
    <property type="project" value="TreeGrafter"/>
</dbReference>
<dbReference type="Pfam" id="PF05923">
    <property type="entry name" value="APC_r"/>
    <property type="match status" value="3"/>
</dbReference>
<dbReference type="EMBL" id="JADYXP020000012">
    <property type="protein sequence ID" value="KAL0113059.1"/>
    <property type="molecule type" value="Genomic_DNA"/>
</dbReference>
<dbReference type="PANTHER" id="PTHR12607">
    <property type="entry name" value="ADENOMATOUS POLYPOSIS COLI PROTEIN FAMILY"/>
    <property type="match status" value="1"/>
</dbReference>
<dbReference type="Proteomes" id="UP001430953">
    <property type="component" value="Unassembled WGS sequence"/>
</dbReference>
<feature type="region of interest" description="Disordered" evidence="1">
    <location>
        <begin position="660"/>
        <end position="688"/>
    </location>
</feature>
<dbReference type="GO" id="GO:0016477">
    <property type="term" value="P:cell migration"/>
    <property type="evidence" value="ECO:0007669"/>
    <property type="project" value="TreeGrafter"/>
</dbReference>
<dbReference type="Pfam" id="PF05972">
    <property type="entry name" value="APC_15aa"/>
    <property type="match status" value="1"/>
</dbReference>
<dbReference type="GO" id="GO:0007399">
    <property type="term" value="P:nervous system development"/>
    <property type="evidence" value="ECO:0007669"/>
    <property type="project" value="TreeGrafter"/>
</dbReference>
<sequence>MDVSGTETYDEDVNDQPVDYSKKYIERNAVSQNQRLASDRTQGSRVSKKEFDKRDNKVDLFSDYAETDLDQPTDYSLRYAEDDTDEEEKQNNEYFPGSEQEDTVKTYCTEGTPYETPFNFSTATSMSDLRVEDVKDNVLVKKVSKKTIDVPSKIPFIKQTEALRCTEQDNLITKELEEENSKDTTVLNPGQVTPEKLVNYYEEEETSRGFSRVNSFSSLNSATIPQNNITKVTSKEDLLPSANKEELENNEHDEGKLNSDPVKLSLVSDNSFENKTSPRVLDKEGKMVTFGGQDYYAEETPLMFSRCSSLGSLSGFEQYSIHDDRSSVISDFSRRTSGVVSPSELPDSPTQTVLPSPRNGHKTQNAEFISKIQEETVRPSVRHLLFSKPQITRNSVFEDDIATFKEESTPIEFSSATSLSSLTIDDEVKISNPTKTYHTMQQEFDTNDKNIHMLEKDMLNMKLNTSENNIKGEQVSDGDEDDEDMLAACINVGMQTNRYRQSLNSQKSESPNILIPYQRNSPTRLESHTTPNKTSVGTSKTRTAIEIVASDTVHVYCTEDTPADISPVGSQSNLSALSMPSVQEDIEKIVCEQDKLPETGCQRNNLFDENSNLSGEDEKILDECIQSGISKARQITPPPTNSILFNKKSEALLHKFNKCGTPSSSPVETSHGNKNLILSPKSPNSASLRHLDELSDDSLNHSDDEAILSEHIQSAMPKARFNSSLSIGTLTQSTENSTTINRHSSSTTTTFFQPRYMEQKKNVIKKFLPFEDKVGLSEEEEDIMLDECIRSGMPKALNSMPSATITSATKKSEPSLKAIGNFSIPSTSYFTNKSHSPRNAALYSPSYKSVNINTTDVRFVRDVSGNFNYFPERAMSSNVAQTSGQTLKTCDNGMRDRINNSPHCARRSPLHYSESQNGNFPDSSYMRSRDMKYVPICSRIQNDDDYTCKNHNAMKSNTMPSRHNKFNESAIFNVRDDCEPMPENNYSVCSYNSYIC</sequence>
<reference evidence="2 3" key="1">
    <citation type="submission" date="2023-03" db="EMBL/GenBank/DDBJ databases">
        <title>High recombination rates correlate with genetic variation in Cardiocondyla obscurior ants.</title>
        <authorList>
            <person name="Errbii M."/>
        </authorList>
    </citation>
    <scope>NUCLEOTIDE SEQUENCE [LARGE SCALE GENOMIC DNA]</scope>
    <source>
        <strain evidence="2">Alpha-2009</strain>
        <tissue evidence="2">Whole body</tissue>
    </source>
</reference>
<dbReference type="GO" id="GO:0007026">
    <property type="term" value="P:negative regulation of microtubule depolymerization"/>
    <property type="evidence" value="ECO:0007669"/>
    <property type="project" value="TreeGrafter"/>
</dbReference>
<evidence type="ECO:0000313" key="2">
    <source>
        <dbReference type="EMBL" id="KAL0113059.1"/>
    </source>
</evidence>
<dbReference type="AlphaFoldDB" id="A0AAW2FDK8"/>
<comment type="caution">
    <text evidence="2">The sequence shown here is derived from an EMBL/GenBank/DDBJ whole genome shotgun (WGS) entry which is preliminary data.</text>
</comment>
<keyword evidence="3" id="KW-1185">Reference proteome</keyword>
<dbReference type="GO" id="GO:0008013">
    <property type="term" value="F:beta-catenin binding"/>
    <property type="evidence" value="ECO:0007669"/>
    <property type="project" value="InterPro"/>
</dbReference>
<feature type="compositionally biased region" description="Polar residues" evidence="1">
    <location>
        <begin position="31"/>
        <end position="45"/>
    </location>
</feature>
<gene>
    <name evidence="2" type="ORF">PUN28_012348</name>
</gene>
<feature type="region of interest" description="Disordered" evidence="1">
    <location>
        <begin position="1"/>
        <end position="20"/>
    </location>
</feature>